<dbReference type="PANTHER" id="PTHR13318:SF247">
    <property type="entry name" value="GH16156P"/>
    <property type="match status" value="1"/>
</dbReference>
<feature type="domain" description="F-box" evidence="2">
    <location>
        <begin position="1"/>
        <end position="45"/>
    </location>
</feature>
<evidence type="ECO:0000259" key="2">
    <source>
        <dbReference type="PROSITE" id="PS50181"/>
    </source>
</evidence>
<keyword evidence="4" id="KW-1185">Reference proteome</keyword>
<accession>A0AAD9J9W2</accession>
<sequence>MESLPDHVLLTVFQSLNKECLCLGARMTCTRWRRLSFDSSLWRYVAVPDHFTDARLSLLLRDVHEDVEQLEMSNCNCLTSAGFSQLAKDLYFPRLKKISVPICTTLPDVVYEALSSACPVLEETENIRATYSRECHPIRCQMLFKTIRVLHDRPVSTYGRIRKDVADPDLAKRRRWLVDLNLAASKCPDVLRYCCERGMEFMNVEAMQALGQLFPRLNGIELRNCTMVDECFEAFFSAMRNGGGLLELILDKPGSLSDRSLKLIADCCPDLERLKVSRCGEMTNVGVQYLVGKCTKLTDLHINNAVGCFEDADSKICKDDISDDTLFRIGDNLSRLNFLRIFYSQTLTSVGLASVVAGCRYLHGIMLFECSRLDDEALQSLTKLRFLKAAIVVDCDLVTSRGVIDFILRVRNLARLTFYTRNTDFYGDMLPLCEDVYGQIDDVSCALIPNAITRLALRGVGSGFLQLLTVLCPNLRSLDLRGSCFVNTGSLVSVLKNCEVLHDLDIASVEKSDDDFLRACCRYGNRLRTLSLGSTVRYLSSDAIHDVIRTCASLNTLCMDVREADIDEEEIIRTAKQYHGGHCFLYVDLDDTLSDEDPKQRYIEFHFTPIKYLNSINTITV</sequence>
<comment type="caution">
    <text evidence="3">The sequence shown here is derived from an EMBL/GenBank/DDBJ whole genome shotgun (WGS) entry which is preliminary data.</text>
</comment>
<reference evidence="3" key="1">
    <citation type="journal article" date="2023" name="Mol. Biol. Evol.">
        <title>Third-Generation Sequencing Reveals the Adaptive Role of the Epigenome in Three Deep-Sea Polychaetes.</title>
        <authorList>
            <person name="Perez M."/>
            <person name="Aroh O."/>
            <person name="Sun Y."/>
            <person name="Lan Y."/>
            <person name="Juniper S.K."/>
            <person name="Young C.R."/>
            <person name="Angers B."/>
            <person name="Qian P.Y."/>
        </authorList>
    </citation>
    <scope>NUCLEOTIDE SEQUENCE</scope>
    <source>
        <strain evidence="3">P08H-3</strain>
    </source>
</reference>
<keyword evidence="1" id="KW-0833">Ubl conjugation pathway</keyword>
<evidence type="ECO:0000256" key="1">
    <source>
        <dbReference type="ARBA" id="ARBA00022786"/>
    </source>
</evidence>
<dbReference type="InterPro" id="IPR006553">
    <property type="entry name" value="Leu-rich_rpt_Cys-con_subtyp"/>
</dbReference>
<dbReference type="SMART" id="SM00367">
    <property type="entry name" value="LRR_CC"/>
    <property type="match status" value="3"/>
</dbReference>
<dbReference type="GO" id="GO:0031146">
    <property type="term" value="P:SCF-dependent proteasomal ubiquitin-dependent protein catabolic process"/>
    <property type="evidence" value="ECO:0007669"/>
    <property type="project" value="TreeGrafter"/>
</dbReference>
<dbReference type="Gene3D" id="1.20.1280.50">
    <property type="match status" value="1"/>
</dbReference>
<dbReference type="PANTHER" id="PTHR13318">
    <property type="entry name" value="PARTNER OF PAIRED, ISOFORM B-RELATED"/>
    <property type="match status" value="1"/>
</dbReference>
<dbReference type="EMBL" id="JAODUP010000480">
    <property type="protein sequence ID" value="KAK2148828.1"/>
    <property type="molecule type" value="Genomic_DNA"/>
</dbReference>
<evidence type="ECO:0000313" key="4">
    <source>
        <dbReference type="Proteomes" id="UP001208570"/>
    </source>
</evidence>
<dbReference type="SUPFAM" id="SSF81383">
    <property type="entry name" value="F-box domain"/>
    <property type="match status" value="1"/>
</dbReference>
<dbReference type="AlphaFoldDB" id="A0AAD9J9W2"/>
<organism evidence="3 4">
    <name type="scientific">Paralvinella palmiformis</name>
    <dbReference type="NCBI Taxonomy" id="53620"/>
    <lineage>
        <taxon>Eukaryota</taxon>
        <taxon>Metazoa</taxon>
        <taxon>Spiralia</taxon>
        <taxon>Lophotrochozoa</taxon>
        <taxon>Annelida</taxon>
        <taxon>Polychaeta</taxon>
        <taxon>Sedentaria</taxon>
        <taxon>Canalipalpata</taxon>
        <taxon>Terebellida</taxon>
        <taxon>Terebelliformia</taxon>
        <taxon>Alvinellidae</taxon>
        <taxon>Paralvinella</taxon>
    </lineage>
</organism>
<evidence type="ECO:0000313" key="3">
    <source>
        <dbReference type="EMBL" id="KAK2148828.1"/>
    </source>
</evidence>
<dbReference type="Pfam" id="PF12937">
    <property type="entry name" value="F-box-like"/>
    <property type="match status" value="1"/>
</dbReference>
<dbReference type="Proteomes" id="UP001208570">
    <property type="component" value="Unassembled WGS sequence"/>
</dbReference>
<proteinExistence type="predicted"/>
<dbReference type="InterPro" id="IPR036047">
    <property type="entry name" value="F-box-like_dom_sf"/>
</dbReference>
<protein>
    <recommendedName>
        <fullName evidence="2">F-box domain-containing protein</fullName>
    </recommendedName>
</protein>
<name>A0AAD9J9W2_9ANNE</name>
<dbReference type="PROSITE" id="PS50181">
    <property type="entry name" value="FBOX"/>
    <property type="match status" value="1"/>
</dbReference>
<dbReference type="Gene3D" id="3.80.10.10">
    <property type="entry name" value="Ribonuclease Inhibitor"/>
    <property type="match status" value="2"/>
</dbReference>
<dbReference type="GO" id="GO:0019005">
    <property type="term" value="C:SCF ubiquitin ligase complex"/>
    <property type="evidence" value="ECO:0007669"/>
    <property type="project" value="TreeGrafter"/>
</dbReference>
<dbReference type="SUPFAM" id="SSF52047">
    <property type="entry name" value="RNI-like"/>
    <property type="match status" value="1"/>
</dbReference>
<dbReference type="InterPro" id="IPR032675">
    <property type="entry name" value="LRR_dom_sf"/>
</dbReference>
<dbReference type="InterPro" id="IPR001810">
    <property type="entry name" value="F-box_dom"/>
</dbReference>
<gene>
    <name evidence="3" type="ORF">LSH36_480g00008</name>
</gene>